<comment type="similarity">
    <text evidence="1">Belongs to the HerA family.</text>
</comment>
<dbReference type="InterPro" id="IPR027417">
    <property type="entry name" value="P-loop_NTPase"/>
</dbReference>
<dbReference type="HOGENOM" id="CLU_948694_0_0_2"/>
<evidence type="ECO:0000256" key="4">
    <source>
        <dbReference type="ARBA" id="ARBA00048988"/>
    </source>
</evidence>
<evidence type="ECO:0000256" key="1">
    <source>
        <dbReference type="ARBA" id="ARBA00007816"/>
    </source>
</evidence>
<gene>
    <name evidence="6" type="ordered locus">Pisl_0145</name>
</gene>
<dbReference type="EMBL" id="CP000504">
    <property type="protein sequence ID" value="ABL87328.1"/>
    <property type="molecule type" value="Genomic_DNA"/>
</dbReference>
<reference evidence="6" key="1">
    <citation type="submission" date="2006-12" db="EMBL/GenBank/DDBJ databases">
        <title>Complete sequence of Pyrobaculum islandicum DSM 4184.</title>
        <authorList>
            <person name="Copeland A."/>
            <person name="Lucas S."/>
            <person name="Lapidus A."/>
            <person name="Barry K."/>
            <person name="Detter J.C."/>
            <person name="Glavina del Rio T."/>
            <person name="Dalin E."/>
            <person name="Tice H."/>
            <person name="Pitluck S."/>
            <person name="Meincke L."/>
            <person name="Brettin T."/>
            <person name="Bruce D."/>
            <person name="Han C."/>
            <person name="Tapia R."/>
            <person name="Gilna P."/>
            <person name="Schmutz J."/>
            <person name="Larimer F."/>
            <person name="Land M."/>
            <person name="Hauser L."/>
            <person name="Kyrpides N."/>
            <person name="Mikhailova N."/>
            <person name="Cozen A.E."/>
            <person name="Fitz-Gibbon S.T."/>
            <person name="House C.H."/>
            <person name="Saltikov C."/>
            <person name="Lowe T."/>
            <person name="Richardson P."/>
        </authorList>
    </citation>
    <scope>NUCLEOTIDE SEQUENCE [LARGE SCALE GENOMIC DNA]</scope>
    <source>
        <strain evidence="6">DSM 4184</strain>
    </source>
</reference>
<evidence type="ECO:0000256" key="3">
    <source>
        <dbReference type="ARBA" id="ARBA00048954"/>
    </source>
</evidence>
<dbReference type="OrthoDB" id="107033at2157"/>
<dbReference type="RefSeq" id="WP_011761905.1">
    <property type="nucleotide sequence ID" value="NC_008701.1"/>
</dbReference>
<sequence>MWEVVAIAFFIFLLLSQDGVFVGLRWGFPVFLPLDRHVVILGPTRSGKSRLAKKIVKRSGLPALILDWVGEYDVGLRVDARLLKYDFRNFDKKLLTEIIGLSLNLNEPSIYFLYRAIRNAEIRKIGDVLEALESFLVTSRAEVEMRAAIARRLEYIVEVLERGKIPLDLLLKLKRTVVIDLSKLRLYEEKVMISLFVLALLYDRMQREGVSHRPRKLLIVDEAQNVLKRGEVVRHLVFESAKFGLRVILVTNEVPPDDVLIHSYIVITKPHVMYKFQLKKSAVVIDNRVIELKIV</sequence>
<comment type="catalytic activity">
    <reaction evidence="2">
        <text>Couples ATP hydrolysis with the unwinding of duplex DNA by translocating in the 3'-5' direction.</text>
        <dbReference type="EC" id="5.6.2.4"/>
    </reaction>
</comment>
<dbReference type="KEGG" id="pis:Pisl_0145"/>
<dbReference type="PANTHER" id="PTHR42957:SF1">
    <property type="entry name" value="HELICASE MJ1565-RELATED"/>
    <property type="match status" value="1"/>
</dbReference>
<accession>A1RQU6</accession>
<comment type="catalytic activity">
    <reaction evidence="4">
        <text>ATP + H2O = ADP + phosphate + H(+)</text>
        <dbReference type="Rhea" id="RHEA:13065"/>
        <dbReference type="ChEBI" id="CHEBI:15377"/>
        <dbReference type="ChEBI" id="CHEBI:15378"/>
        <dbReference type="ChEBI" id="CHEBI:30616"/>
        <dbReference type="ChEBI" id="CHEBI:43474"/>
        <dbReference type="ChEBI" id="CHEBI:456216"/>
        <dbReference type="EC" id="5.6.2.4"/>
    </reaction>
</comment>
<dbReference type="STRING" id="384616.Pisl_0145"/>
<evidence type="ECO:0000313" key="7">
    <source>
        <dbReference type="Proteomes" id="UP000002595"/>
    </source>
</evidence>
<dbReference type="InterPro" id="IPR003593">
    <property type="entry name" value="AAA+_ATPase"/>
</dbReference>
<keyword evidence="7" id="KW-1185">Reference proteome</keyword>
<protein>
    <submittedName>
        <fullName evidence="6">AAA ATPase</fullName>
    </submittedName>
</protein>
<feature type="domain" description="AAA+ ATPase" evidence="5">
    <location>
        <begin position="34"/>
        <end position="271"/>
    </location>
</feature>
<dbReference type="SUPFAM" id="SSF52540">
    <property type="entry name" value="P-loop containing nucleoside triphosphate hydrolases"/>
    <property type="match status" value="1"/>
</dbReference>
<dbReference type="PANTHER" id="PTHR42957">
    <property type="entry name" value="HELICASE MJ1565-RELATED"/>
    <property type="match status" value="1"/>
</dbReference>
<evidence type="ECO:0000313" key="6">
    <source>
        <dbReference type="EMBL" id="ABL87328.1"/>
    </source>
</evidence>
<dbReference type="Gene3D" id="3.40.50.300">
    <property type="entry name" value="P-loop containing nucleotide triphosphate hydrolases"/>
    <property type="match status" value="1"/>
</dbReference>
<dbReference type="Pfam" id="PF01935">
    <property type="entry name" value="DUF87"/>
    <property type="match status" value="1"/>
</dbReference>
<dbReference type="GO" id="GO:0043139">
    <property type="term" value="F:5'-3' DNA helicase activity"/>
    <property type="evidence" value="ECO:0007669"/>
    <property type="project" value="UniProtKB-EC"/>
</dbReference>
<evidence type="ECO:0000259" key="5">
    <source>
        <dbReference type="SMART" id="SM00382"/>
    </source>
</evidence>
<dbReference type="SMART" id="SM00382">
    <property type="entry name" value="AAA"/>
    <property type="match status" value="1"/>
</dbReference>
<organism evidence="6 7">
    <name type="scientific">Pyrobaculum islandicum (strain DSM 4184 / JCM 9189 / GEO3)</name>
    <dbReference type="NCBI Taxonomy" id="384616"/>
    <lineage>
        <taxon>Archaea</taxon>
        <taxon>Thermoproteota</taxon>
        <taxon>Thermoprotei</taxon>
        <taxon>Thermoproteales</taxon>
        <taxon>Thermoproteaceae</taxon>
        <taxon>Pyrobaculum</taxon>
    </lineage>
</organism>
<dbReference type="AlphaFoldDB" id="A1RQU6"/>
<dbReference type="GO" id="GO:0043138">
    <property type="term" value="F:3'-5' DNA helicase activity"/>
    <property type="evidence" value="ECO:0007669"/>
    <property type="project" value="UniProtKB-EC"/>
</dbReference>
<comment type="catalytic activity">
    <reaction evidence="3">
        <text>ATP + H2O = ADP + phosphate + H(+)</text>
        <dbReference type="Rhea" id="RHEA:13065"/>
        <dbReference type="ChEBI" id="CHEBI:15377"/>
        <dbReference type="ChEBI" id="CHEBI:15378"/>
        <dbReference type="ChEBI" id="CHEBI:30616"/>
        <dbReference type="ChEBI" id="CHEBI:43474"/>
        <dbReference type="ChEBI" id="CHEBI:456216"/>
        <dbReference type="EC" id="5.6.2.3"/>
    </reaction>
</comment>
<name>A1RQU6_PYRIL</name>
<dbReference type="eggNOG" id="arCOG00285">
    <property type="taxonomic scope" value="Archaea"/>
</dbReference>
<dbReference type="Proteomes" id="UP000002595">
    <property type="component" value="Chromosome"/>
</dbReference>
<dbReference type="GeneID" id="4617982"/>
<evidence type="ECO:0000256" key="2">
    <source>
        <dbReference type="ARBA" id="ARBA00034617"/>
    </source>
</evidence>
<dbReference type="InterPro" id="IPR008571">
    <property type="entry name" value="HerA-like"/>
</dbReference>
<proteinExistence type="inferred from homology"/>
<dbReference type="InterPro" id="IPR002789">
    <property type="entry name" value="HerA_central"/>
</dbReference>